<dbReference type="OrthoDB" id="9033963at2"/>
<dbReference type="AlphaFoldDB" id="A0A105J3B0"/>
<gene>
    <name evidence="1" type="ORF">WL73_25890</name>
</gene>
<reference evidence="1 2" key="1">
    <citation type="submission" date="2015-11" db="EMBL/GenBank/DDBJ databases">
        <title>Expanding the genomic diversity of Burkholderia species for the development of highly accurate diagnostics.</title>
        <authorList>
            <person name="Sahl J."/>
            <person name="Keim P."/>
            <person name="Wagner D."/>
        </authorList>
    </citation>
    <scope>NUCLEOTIDE SEQUENCE [LARGE SCALE GENOMIC DNA]</scope>
    <source>
        <strain evidence="1 2">MSMB2167WGS</strain>
    </source>
</reference>
<dbReference type="EMBL" id="LPIX01000097">
    <property type="protein sequence ID" value="KWD94581.1"/>
    <property type="molecule type" value="Genomic_DNA"/>
</dbReference>
<dbReference type="Proteomes" id="UP000062998">
    <property type="component" value="Unassembled WGS sequence"/>
</dbReference>
<sequence length="296" mass="31230">MNPSPFVPVEGDLAVPRFRPLDGIPLGREWAFRGTSDARSGSAYTARTETTCIDVDAPHRACHWTPSSNANPEPVVVHPRSHPDAAAPARRAVLASCWTLGALGIIGWLIAAHEPAFDPARAPGNTQTGVTTISRITQPPKPALAAARVHATEPSVHAAPEAAATRPAITADAAPMNAKAEHPVVTHSAALPRTRRASERQATARAQPAMPAAHHRVAARVQPAPPPAAASALRRTSTTAPLDDLDNPRTLIALEKALRTEQPAAVRAPQAAAADGDWTSRLSHRRLIDAPDAFTR</sequence>
<proteinExistence type="predicted"/>
<accession>A0A105J3B0</accession>
<comment type="caution">
    <text evidence="1">The sequence shown here is derived from an EMBL/GenBank/DDBJ whole genome shotgun (WGS) entry which is preliminary data.</text>
</comment>
<dbReference type="RefSeq" id="WP_059961292.1">
    <property type="nucleotide sequence ID" value="NZ_CP013463.1"/>
</dbReference>
<evidence type="ECO:0000313" key="1">
    <source>
        <dbReference type="EMBL" id="KWD94581.1"/>
    </source>
</evidence>
<name>A0A105J3B0_9BURK</name>
<evidence type="ECO:0000313" key="2">
    <source>
        <dbReference type="Proteomes" id="UP000062998"/>
    </source>
</evidence>
<protein>
    <submittedName>
        <fullName evidence="1">Uncharacterized protein</fullName>
    </submittedName>
</protein>
<organism evidence="1 2">
    <name type="scientific">Burkholderia ubonensis</name>
    <dbReference type="NCBI Taxonomy" id="101571"/>
    <lineage>
        <taxon>Bacteria</taxon>
        <taxon>Pseudomonadati</taxon>
        <taxon>Pseudomonadota</taxon>
        <taxon>Betaproteobacteria</taxon>
        <taxon>Burkholderiales</taxon>
        <taxon>Burkholderiaceae</taxon>
        <taxon>Burkholderia</taxon>
        <taxon>Burkholderia cepacia complex</taxon>
    </lineage>
</organism>